<organism evidence="2 3">
    <name type="scientific">Agrocybe pediades</name>
    <dbReference type="NCBI Taxonomy" id="84607"/>
    <lineage>
        <taxon>Eukaryota</taxon>
        <taxon>Fungi</taxon>
        <taxon>Dikarya</taxon>
        <taxon>Basidiomycota</taxon>
        <taxon>Agaricomycotina</taxon>
        <taxon>Agaricomycetes</taxon>
        <taxon>Agaricomycetidae</taxon>
        <taxon>Agaricales</taxon>
        <taxon>Agaricineae</taxon>
        <taxon>Strophariaceae</taxon>
        <taxon>Agrocybe</taxon>
    </lineage>
</organism>
<dbReference type="Proteomes" id="UP000521872">
    <property type="component" value="Unassembled WGS sequence"/>
</dbReference>
<evidence type="ECO:0000313" key="3">
    <source>
        <dbReference type="Proteomes" id="UP000521872"/>
    </source>
</evidence>
<gene>
    <name evidence="2" type="ORF">D9613_011633</name>
</gene>
<dbReference type="AlphaFoldDB" id="A0A8H4VRZ4"/>
<protein>
    <submittedName>
        <fullName evidence="2">Uncharacterized protein</fullName>
    </submittedName>
</protein>
<comment type="caution">
    <text evidence="2">The sequence shown here is derived from an EMBL/GenBank/DDBJ whole genome shotgun (WGS) entry which is preliminary data.</text>
</comment>
<feature type="region of interest" description="Disordered" evidence="1">
    <location>
        <begin position="380"/>
        <end position="407"/>
    </location>
</feature>
<proteinExistence type="predicted"/>
<accession>A0A8H4VRZ4</accession>
<dbReference type="EMBL" id="JAACJL010000018">
    <property type="protein sequence ID" value="KAF4618165.1"/>
    <property type="molecule type" value="Genomic_DNA"/>
</dbReference>
<name>A0A8H4VRZ4_9AGAR</name>
<evidence type="ECO:0000313" key="2">
    <source>
        <dbReference type="EMBL" id="KAF4618165.1"/>
    </source>
</evidence>
<reference evidence="2 3" key="1">
    <citation type="submission" date="2019-12" db="EMBL/GenBank/DDBJ databases">
        <authorList>
            <person name="Floudas D."/>
            <person name="Bentzer J."/>
            <person name="Ahren D."/>
            <person name="Johansson T."/>
            <person name="Persson P."/>
            <person name="Tunlid A."/>
        </authorList>
    </citation>
    <scope>NUCLEOTIDE SEQUENCE [LARGE SCALE GENOMIC DNA]</scope>
    <source>
        <strain evidence="2 3">CBS 102.39</strain>
    </source>
</reference>
<sequence>MRPFLSVFWCCYKEDPADEAYDKGLRSYERYMANHQPEYLHDTIQNFQSCLDLHLETRRDSRARREPDSPDLSEKIVRAYLMLTMALLSQYEKQPTLANLQHLARVEPNLFMEWGTKRPRNYTYLSMLYNVATAYNRAYLQAISQPPPSPTSPSDPANDTWSLSPIDLYQRAHIGFGQIPHALNAESGMSGMSSMRGMVLSRLANLEVLRYYERGATYALDTAISYFKEAVQSFSILPADRLLLRECLDILATAYYKRFEIDPARNHQDLDNSISYYRNVQSQYNEQHGAEKMAWIKCSHHLATMLYKRYEINLQHNHPGPVGNGELPANRAALEDLKNAHDVGKEAKNVLDALTDDIISRLGLRETKEHEDKLWGVLAQHSTHTSAQSSRQPSPTPSSNRIRRKQFKASICCW</sequence>
<feature type="compositionally biased region" description="Low complexity" evidence="1">
    <location>
        <begin position="385"/>
        <end position="399"/>
    </location>
</feature>
<keyword evidence="3" id="KW-1185">Reference proteome</keyword>
<evidence type="ECO:0000256" key="1">
    <source>
        <dbReference type="SAM" id="MobiDB-lite"/>
    </source>
</evidence>